<gene>
    <name evidence="1" type="ORF">H4F99_13965</name>
</gene>
<dbReference type="EMBL" id="JACHTE010000010">
    <property type="protein sequence ID" value="MBB1089586.1"/>
    <property type="molecule type" value="Genomic_DNA"/>
</dbReference>
<evidence type="ECO:0000313" key="1">
    <source>
        <dbReference type="EMBL" id="MBB1089586.1"/>
    </source>
</evidence>
<organism evidence="1 2">
    <name type="scientific">Marilutibacter penaei</name>
    <dbReference type="NCBI Taxonomy" id="2759900"/>
    <lineage>
        <taxon>Bacteria</taxon>
        <taxon>Pseudomonadati</taxon>
        <taxon>Pseudomonadota</taxon>
        <taxon>Gammaproteobacteria</taxon>
        <taxon>Lysobacterales</taxon>
        <taxon>Lysobacteraceae</taxon>
        <taxon>Marilutibacter</taxon>
    </lineage>
</organism>
<dbReference type="AlphaFoldDB" id="A0A7W3U632"/>
<accession>A0A7W3U632</accession>
<protein>
    <submittedName>
        <fullName evidence="1">Uncharacterized protein</fullName>
    </submittedName>
</protein>
<dbReference type="RefSeq" id="WP_182670519.1">
    <property type="nucleotide sequence ID" value="NZ_JACHTE010000010.1"/>
</dbReference>
<name>A0A7W3U632_9GAMM</name>
<evidence type="ECO:0000313" key="2">
    <source>
        <dbReference type="Proteomes" id="UP000552587"/>
    </source>
</evidence>
<reference evidence="1 2" key="1">
    <citation type="submission" date="2020-07" db="EMBL/GenBank/DDBJ databases">
        <authorList>
            <person name="Xu S."/>
            <person name="Li A."/>
        </authorList>
    </citation>
    <scope>NUCLEOTIDE SEQUENCE [LARGE SCALE GENOMIC DNA]</scope>
    <source>
        <strain evidence="1 2">SG-8</strain>
    </source>
</reference>
<sequence length="82" mass="8824">MDLPPVAADFEGLVARCDAVEKKLPQLHVEFSDPLTFDRAFAAIASALLANAEQIEAAPEDPVAYVRKRLDRMLAAGGATTR</sequence>
<keyword evidence="2" id="KW-1185">Reference proteome</keyword>
<comment type="caution">
    <text evidence="1">The sequence shown here is derived from an EMBL/GenBank/DDBJ whole genome shotgun (WGS) entry which is preliminary data.</text>
</comment>
<proteinExistence type="predicted"/>
<dbReference type="Proteomes" id="UP000552587">
    <property type="component" value="Unassembled WGS sequence"/>
</dbReference>